<dbReference type="GO" id="GO:0022857">
    <property type="term" value="F:transmembrane transporter activity"/>
    <property type="evidence" value="ECO:0007669"/>
    <property type="project" value="TreeGrafter"/>
</dbReference>
<dbReference type="InterPro" id="IPR050567">
    <property type="entry name" value="Mitochondrial_Carrier"/>
</dbReference>
<dbReference type="PROSITE" id="PS50920">
    <property type="entry name" value="SOLCAR"/>
    <property type="match status" value="3"/>
</dbReference>
<dbReference type="InterPro" id="IPR018108">
    <property type="entry name" value="MCP_transmembrane"/>
</dbReference>
<evidence type="ECO:0000313" key="13">
    <source>
        <dbReference type="Proteomes" id="UP000033140"/>
    </source>
</evidence>
<keyword evidence="4 9" id="KW-0812">Transmembrane</keyword>
<feature type="repeat" description="Solcar" evidence="9">
    <location>
        <begin position="274"/>
        <end position="357"/>
    </location>
</feature>
<evidence type="ECO:0000256" key="4">
    <source>
        <dbReference type="ARBA" id="ARBA00022692"/>
    </source>
</evidence>
<evidence type="ECO:0000256" key="6">
    <source>
        <dbReference type="ARBA" id="ARBA00022989"/>
    </source>
</evidence>
<evidence type="ECO:0000256" key="9">
    <source>
        <dbReference type="PROSITE-ProRule" id="PRU00282"/>
    </source>
</evidence>
<dbReference type="Pfam" id="PF00153">
    <property type="entry name" value="Mito_carr"/>
    <property type="match status" value="3"/>
</dbReference>
<reference evidence="12 13" key="3">
    <citation type="journal article" date="2015" name="Genome Announc.">
        <title>Draft Genome Sequence of the Archiascomycetous Yeast Saitoella complicata.</title>
        <authorList>
            <person name="Yamauchi K."/>
            <person name="Kondo S."/>
            <person name="Hamamoto M."/>
            <person name="Takahashi Y."/>
            <person name="Ogura Y."/>
            <person name="Hayashi T."/>
            <person name="Nishida H."/>
        </authorList>
    </citation>
    <scope>NUCLEOTIDE SEQUENCE [LARGE SCALE GENOMIC DNA]</scope>
    <source>
        <strain evidence="12 13">NRRL Y-17804</strain>
    </source>
</reference>
<feature type="repeat" description="Solcar" evidence="9">
    <location>
        <begin position="48"/>
        <end position="130"/>
    </location>
</feature>
<feature type="compositionally biased region" description="Low complexity" evidence="11">
    <location>
        <begin position="1"/>
        <end position="18"/>
    </location>
</feature>
<evidence type="ECO:0008006" key="14">
    <source>
        <dbReference type="Google" id="ProtNLM"/>
    </source>
</evidence>
<proteinExistence type="inferred from homology"/>
<sequence length="370" mass="39641">MSTPSSNPGHPSMSSSPTDDPPRRSKDLGPVLSNPPLPGSHGPVADFALQYRTSISACGASIISTVVGFPLDTVKTRMQTYKYDSVWDCFAKTRKTEGINGFFRGVAVPLFSVTIVRTISFSTYEKCKNFYATLLRPISASSAAIPDMSPVERTFVYGLSGMTAGAATTFIACPFELTKLSTQIEKLMAQSRLTATSGTASPGSTSPVAGSITTETLKPKGSIQSARDIVRARGFMGLYSGFKYHLARDAIGTGLYFTVYETVKGALTKAGGEATTLTYAISGGLCGALSWCLVFPVDTIKSVRQRDALREAFGGEVGKTPLKFNLRRMYRGVSASMFRSCIVTAINFTVYEELKKMIGVGAPEEEDESA</sequence>
<keyword evidence="6" id="KW-1133">Transmembrane helix</keyword>
<dbReference type="EMBL" id="BACD03000015">
    <property type="protein sequence ID" value="GAO48559.1"/>
    <property type="molecule type" value="Genomic_DNA"/>
</dbReference>
<keyword evidence="7" id="KW-0496">Mitochondrion</keyword>
<gene>
    <name evidence="12" type="ORF">G7K_2732-t1</name>
</gene>
<accession>A0A0E9NFE1</accession>
<evidence type="ECO:0000256" key="10">
    <source>
        <dbReference type="RuleBase" id="RU000488"/>
    </source>
</evidence>
<dbReference type="STRING" id="698492.A0A0E9NFE1"/>
<keyword evidence="8 9" id="KW-0472">Membrane</keyword>
<keyword evidence="3 10" id="KW-0813">Transport</keyword>
<comment type="caution">
    <text evidence="12">The sequence shown here is derived from an EMBL/GenBank/DDBJ whole genome shotgun (WGS) entry which is preliminary data.</text>
</comment>
<keyword evidence="5" id="KW-0677">Repeat</keyword>
<evidence type="ECO:0000256" key="5">
    <source>
        <dbReference type="ARBA" id="ARBA00022737"/>
    </source>
</evidence>
<protein>
    <recommendedName>
        <fullName evidence="14">Mitochondrial carrier</fullName>
    </recommendedName>
</protein>
<dbReference type="SUPFAM" id="SSF103506">
    <property type="entry name" value="Mitochondrial carrier"/>
    <property type="match status" value="1"/>
</dbReference>
<dbReference type="OMA" id="NRRMYRG"/>
<evidence type="ECO:0000256" key="7">
    <source>
        <dbReference type="ARBA" id="ARBA00023128"/>
    </source>
</evidence>
<keyword evidence="13" id="KW-1185">Reference proteome</keyword>
<dbReference type="PANTHER" id="PTHR45624">
    <property type="entry name" value="MITOCHONDRIAL BASIC AMINO ACIDS TRANSPORTER-RELATED"/>
    <property type="match status" value="1"/>
</dbReference>
<dbReference type="GO" id="GO:0031966">
    <property type="term" value="C:mitochondrial membrane"/>
    <property type="evidence" value="ECO:0007669"/>
    <property type="project" value="UniProtKB-SubCell"/>
</dbReference>
<reference evidence="12 13" key="2">
    <citation type="journal article" date="2014" name="J. Gen. Appl. Microbiol.">
        <title>The early diverging ascomycetous budding yeast Saitoella complicata has three histone deacetylases belonging to the Clr6, Hos2, and Rpd3 lineages.</title>
        <authorList>
            <person name="Nishida H."/>
            <person name="Matsumoto T."/>
            <person name="Kondo S."/>
            <person name="Hamamoto M."/>
            <person name="Yoshikawa H."/>
        </authorList>
    </citation>
    <scope>NUCLEOTIDE SEQUENCE [LARGE SCALE GENOMIC DNA]</scope>
    <source>
        <strain evidence="12 13">NRRL Y-17804</strain>
    </source>
</reference>
<evidence type="ECO:0000256" key="1">
    <source>
        <dbReference type="ARBA" id="ARBA00004225"/>
    </source>
</evidence>
<evidence type="ECO:0000256" key="3">
    <source>
        <dbReference type="ARBA" id="ARBA00022448"/>
    </source>
</evidence>
<dbReference type="PANTHER" id="PTHR45624:SF9">
    <property type="entry name" value="CARRIER PROTEIN, PUTATIVE (AFU_ORTHOLOGUE AFUA_4G06390)-RELATED"/>
    <property type="match status" value="1"/>
</dbReference>
<comment type="subcellular location">
    <subcellularLocation>
        <location evidence="1">Mitochondrion membrane</location>
        <topology evidence="1">Multi-pass membrane protein</topology>
    </subcellularLocation>
</comment>
<name>A0A0E9NFE1_SAICN</name>
<organism evidence="12 13">
    <name type="scientific">Saitoella complicata (strain BCRC 22490 / CBS 7301 / JCM 7358 / NBRC 10748 / NRRL Y-17804)</name>
    <dbReference type="NCBI Taxonomy" id="698492"/>
    <lineage>
        <taxon>Eukaryota</taxon>
        <taxon>Fungi</taxon>
        <taxon>Dikarya</taxon>
        <taxon>Ascomycota</taxon>
        <taxon>Taphrinomycotina</taxon>
        <taxon>Taphrinomycotina incertae sedis</taxon>
        <taxon>Saitoella</taxon>
    </lineage>
</organism>
<evidence type="ECO:0000256" key="2">
    <source>
        <dbReference type="ARBA" id="ARBA00006375"/>
    </source>
</evidence>
<evidence type="ECO:0000256" key="8">
    <source>
        <dbReference type="ARBA" id="ARBA00023136"/>
    </source>
</evidence>
<dbReference type="AlphaFoldDB" id="A0A0E9NFE1"/>
<feature type="region of interest" description="Disordered" evidence="11">
    <location>
        <begin position="1"/>
        <end position="39"/>
    </location>
</feature>
<evidence type="ECO:0000313" key="12">
    <source>
        <dbReference type="EMBL" id="GAO48559.1"/>
    </source>
</evidence>
<evidence type="ECO:0000256" key="11">
    <source>
        <dbReference type="SAM" id="MobiDB-lite"/>
    </source>
</evidence>
<reference evidence="12 13" key="1">
    <citation type="journal article" date="2011" name="J. Gen. Appl. Microbiol.">
        <title>Draft genome sequencing of the enigmatic yeast Saitoella complicata.</title>
        <authorList>
            <person name="Nishida H."/>
            <person name="Hamamoto M."/>
            <person name="Sugiyama J."/>
        </authorList>
    </citation>
    <scope>NUCLEOTIDE SEQUENCE [LARGE SCALE GENOMIC DNA]</scope>
    <source>
        <strain evidence="12 13">NRRL Y-17804</strain>
    </source>
</reference>
<feature type="repeat" description="Solcar" evidence="9">
    <location>
        <begin position="152"/>
        <end position="266"/>
    </location>
</feature>
<dbReference type="Proteomes" id="UP000033140">
    <property type="component" value="Unassembled WGS sequence"/>
</dbReference>
<dbReference type="Gene3D" id="1.50.40.10">
    <property type="entry name" value="Mitochondrial carrier domain"/>
    <property type="match status" value="1"/>
</dbReference>
<dbReference type="InterPro" id="IPR023395">
    <property type="entry name" value="MCP_dom_sf"/>
</dbReference>
<comment type="similarity">
    <text evidence="2 10">Belongs to the mitochondrial carrier (TC 2.A.29) family.</text>
</comment>